<comment type="caution">
    <text evidence="1">The sequence shown here is derived from an EMBL/GenBank/DDBJ whole genome shotgun (WGS) entry which is preliminary data.</text>
</comment>
<evidence type="ECO:0000313" key="2">
    <source>
        <dbReference type="Proteomes" id="UP000828048"/>
    </source>
</evidence>
<dbReference type="Proteomes" id="UP000828048">
    <property type="component" value="Chromosome 11"/>
</dbReference>
<reference evidence="1 2" key="1">
    <citation type="journal article" date="2021" name="Hortic Res">
        <title>High-quality reference genome and annotation aids understanding of berry development for evergreen blueberry (Vaccinium darrowii).</title>
        <authorList>
            <person name="Yu J."/>
            <person name="Hulse-Kemp A.M."/>
            <person name="Babiker E."/>
            <person name="Staton M."/>
        </authorList>
    </citation>
    <scope>NUCLEOTIDE SEQUENCE [LARGE SCALE GENOMIC DNA]</scope>
    <source>
        <strain evidence="2">cv. NJ 8807/NJ 8810</strain>
        <tissue evidence="1">Young leaf</tissue>
    </source>
</reference>
<accession>A0ACB7YLN0</accession>
<keyword evidence="2" id="KW-1185">Reference proteome</keyword>
<dbReference type="EMBL" id="CM037161">
    <property type="protein sequence ID" value="KAH7854496.1"/>
    <property type="molecule type" value="Genomic_DNA"/>
</dbReference>
<name>A0ACB7YLN0_9ERIC</name>
<protein>
    <submittedName>
        <fullName evidence="1">Uncharacterized protein</fullName>
    </submittedName>
</protein>
<sequence>MQPTSKAEGRVSFVSETSLCSAFNGLNLDDAANVFVVYMVGNFGVKPRFAGDCASGHRRSSGASPEQKSDITDSFSPMILRLHDVYDPNKWSSGCGGQENSSCLGCTLHNTLQAPVLSSLISKTRIVQDQPITPTSSSSSNCSVNCVFLFWNKKL</sequence>
<evidence type="ECO:0000313" key="1">
    <source>
        <dbReference type="EMBL" id="KAH7854496.1"/>
    </source>
</evidence>
<gene>
    <name evidence="1" type="ORF">Vadar_014480</name>
</gene>
<organism evidence="1 2">
    <name type="scientific">Vaccinium darrowii</name>
    <dbReference type="NCBI Taxonomy" id="229202"/>
    <lineage>
        <taxon>Eukaryota</taxon>
        <taxon>Viridiplantae</taxon>
        <taxon>Streptophyta</taxon>
        <taxon>Embryophyta</taxon>
        <taxon>Tracheophyta</taxon>
        <taxon>Spermatophyta</taxon>
        <taxon>Magnoliopsida</taxon>
        <taxon>eudicotyledons</taxon>
        <taxon>Gunneridae</taxon>
        <taxon>Pentapetalae</taxon>
        <taxon>asterids</taxon>
        <taxon>Ericales</taxon>
        <taxon>Ericaceae</taxon>
        <taxon>Vaccinioideae</taxon>
        <taxon>Vaccinieae</taxon>
        <taxon>Vaccinium</taxon>
    </lineage>
</organism>
<proteinExistence type="predicted"/>